<evidence type="ECO:0000313" key="10">
    <source>
        <dbReference type="Proteomes" id="UP000323426"/>
    </source>
</evidence>
<keyword evidence="3 6" id="KW-0479">Metal-binding</keyword>
<feature type="domain" description="Cytochrome c" evidence="8">
    <location>
        <begin position="358"/>
        <end position="449"/>
    </location>
</feature>
<dbReference type="RefSeq" id="WP_150090267.1">
    <property type="nucleotide sequence ID" value="NZ_VWSF01000015.1"/>
</dbReference>
<dbReference type="GO" id="GO:0009055">
    <property type="term" value="F:electron transfer activity"/>
    <property type="evidence" value="ECO:0007669"/>
    <property type="project" value="InterPro"/>
</dbReference>
<reference evidence="9 10" key="1">
    <citation type="submission" date="2019-09" db="EMBL/GenBank/DDBJ databases">
        <title>Genome sequence and assembly of Adhaeribacter sp.</title>
        <authorList>
            <person name="Chhetri G."/>
        </authorList>
    </citation>
    <scope>NUCLEOTIDE SEQUENCE [LARGE SCALE GENOMIC DNA]</scope>
    <source>
        <strain evidence="9 10">DK36</strain>
    </source>
</reference>
<dbReference type="SMART" id="SM00450">
    <property type="entry name" value="RHOD"/>
    <property type="match status" value="1"/>
</dbReference>
<dbReference type="InterPro" id="IPR001763">
    <property type="entry name" value="Rhodanese-like_dom"/>
</dbReference>
<evidence type="ECO:0000313" key="9">
    <source>
        <dbReference type="EMBL" id="KAA5542916.1"/>
    </source>
</evidence>
<keyword evidence="10" id="KW-1185">Reference proteome</keyword>
<dbReference type="Proteomes" id="UP000323426">
    <property type="component" value="Unassembled WGS sequence"/>
</dbReference>
<dbReference type="Pfam" id="PF00581">
    <property type="entry name" value="Rhodanese"/>
    <property type="match status" value="1"/>
</dbReference>
<dbReference type="GO" id="GO:0046872">
    <property type="term" value="F:metal ion binding"/>
    <property type="evidence" value="ECO:0007669"/>
    <property type="project" value="UniProtKB-KW"/>
</dbReference>
<evidence type="ECO:0000256" key="5">
    <source>
        <dbReference type="ARBA" id="ARBA00023004"/>
    </source>
</evidence>
<dbReference type="PANTHER" id="PTHR37823:SF1">
    <property type="entry name" value="CYTOCHROME C-553-LIKE"/>
    <property type="match status" value="1"/>
</dbReference>
<organism evidence="9 10">
    <name type="scientific">Adhaeribacter rhizoryzae</name>
    <dbReference type="NCBI Taxonomy" id="2607907"/>
    <lineage>
        <taxon>Bacteria</taxon>
        <taxon>Pseudomonadati</taxon>
        <taxon>Bacteroidota</taxon>
        <taxon>Cytophagia</taxon>
        <taxon>Cytophagales</taxon>
        <taxon>Hymenobacteraceae</taxon>
        <taxon>Adhaeribacter</taxon>
    </lineage>
</organism>
<feature type="domain" description="Cytochrome c" evidence="8">
    <location>
        <begin position="464"/>
        <end position="543"/>
    </location>
</feature>
<dbReference type="InterPro" id="IPR051811">
    <property type="entry name" value="Cytochrome_c550/c551-like"/>
</dbReference>
<evidence type="ECO:0000259" key="7">
    <source>
        <dbReference type="PROSITE" id="PS50206"/>
    </source>
</evidence>
<evidence type="ECO:0000256" key="1">
    <source>
        <dbReference type="ARBA" id="ARBA00022448"/>
    </source>
</evidence>
<dbReference type="SUPFAM" id="SSF46626">
    <property type="entry name" value="Cytochrome c"/>
    <property type="match status" value="2"/>
</dbReference>
<sequence length="691" mass="76999">MKANFHTALFILLGFISSCTPKQDKELNTSLLLGAGFGINSATLIIQDLDSARNYYAKVLGFNMPLPEKSQKGIYDGTLSASVSFPDWSSLELLSVKDTALVTAKHSFIPSFLKHYEGVRLYSLSTSSVDTTRNWLHSQGFKTDAPQSGRVTTEMPKGWDWDDGGPQWRSIEFNSNNPPAYLPSFKEVVGLPYQEVQKAWKPYTWRKYYENHPNGVVGISSLRIVVSDFKVGRKEFKKLGLKELEVNDTLVRFKIAHNQELHLMAPKSPGDELSNFLKTRGPGVYAIRFEVKNLKDTRAFLKKKVPAKAILADTLLKQLSVSKEYAYGVQLEFIEESKEQADLAKIYNFKEGSKLESASIRYASGMYAKYCALCHGKNREGYAADFAPSLRSHSLIATTQLPRSSYNYLRHAISYGRSGTAMAPYAKSQGGPLEDVDIDLLLQWLQESSGVKKPIEMSAEPITGNVALGKELYGKHCTGCHGTKGEGVSAPALGNPMLLATASDAFLRYAISEGRDNTPMPSFKDSLSKVEIDALTAYLRSRASGWNAPEAVTVTEPLPENYVLNPHNKAPKFSLRDNRYVSAEQLRKALKNSSRMIILDARSKAAWYQTHIPGAISVPFYEEPDKFIKDIPNDSTWIVAYCACPHAASDKVVNTLRRFGYKHTAILDEGILVWAQRGYPVQYGQDNKTKK</sequence>
<keyword evidence="5 6" id="KW-0408">Iron</keyword>
<accession>A0A5M6D8F9</accession>
<dbReference type="Gene3D" id="3.40.250.10">
    <property type="entry name" value="Rhodanese-like domain"/>
    <property type="match status" value="1"/>
</dbReference>
<dbReference type="EMBL" id="VWSF01000015">
    <property type="protein sequence ID" value="KAA5542916.1"/>
    <property type="molecule type" value="Genomic_DNA"/>
</dbReference>
<dbReference type="Gene3D" id="1.10.760.10">
    <property type="entry name" value="Cytochrome c-like domain"/>
    <property type="match status" value="2"/>
</dbReference>
<name>A0A5M6D8F9_9BACT</name>
<dbReference type="PANTHER" id="PTHR37823">
    <property type="entry name" value="CYTOCHROME C-553-LIKE"/>
    <property type="match status" value="1"/>
</dbReference>
<evidence type="ECO:0000256" key="2">
    <source>
        <dbReference type="ARBA" id="ARBA00022617"/>
    </source>
</evidence>
<protein>
    <submittedName>
        <fullName evidence="9">C-type cytochrome</fullName>
    </submittedName>
</protein>
<dbReference type="Pfam" id="PF13468">
    <property type="entry name" value="Glyoxalase_3"/>
    <property type="match status" value="1"/>
</dbReference>
<dbReference type="Gene3D" id="3.10.180.10">
    <property type="entry name" value="2,3-Dihydroxybiphenyl 1,2-Dioxygenase, domain 1"/>
    <property type="match status" value="2"/>
</dbReference>
<comment type="caution">
    <text evidence="9">The sequence shown here is derived from an EMBL/GenBank/DDBJ whole genome shotgun (WGS) entry which is preliminary data.</text>
</comment>
<dbReference type="GO" id="GO:0020037">
    <property type="term" value="F:heme binding"/>
    <property type="evidence" value="ECO:0007669"/>
    <property type="project" value="InterPro"/>
</dbReference>
<dbReference type="AlphaFoldDB" id="A0A5M6D8F9"/>
<dbReference type="SUPFAM" id="SSF52821">
    <property type="entry name" value="Rhodanese/Cell cycle control phosphatase"/>
    <property type="match status" value="1"/>
</dbReference>
<dbReference type="InterPro" id="IPR036909">
    <property type="entry name" value="Cyt_c-like_dom_sf"/>
</dbReference>
<dbReference type="PROSITE" id="PS51007">
    <property type="entry name" value="CYTC"/>
    <property type="match status" value="2"/>
</dbReference>
<dbReference type="InterPro" id="IPR009056">
    <property type="entry name" value="Cyt_c-like_dom"/>
</dbReference>
<dbReference type="SUPFAM" id="SSF54593">
    <property type="entry name" value="Glyoxalase/Bleomycin resistance protein/Dihydroxybiphenyl dioxygenase"/>
    <property type="match status" value="2"/>
</dbReference>
<keyword evidence="2 6" id="KW-0349">Heme</keyword>
<proteinExistence type="predicted"/>
<gene>
    <name evidence="9" type="ORF">F0145_17385</name>
</gene>
<dbReference type="CDD" id="cd00158">
    <property type="entry name" value="RHOD"/>
    <property type="match status" value="1"/>
</dbReference>
<evidence type="ECO:0000259" key="8">
    <source>
        <dbReference type="PROSITE" id="PS51007"/>
    </source>
</evidence>
<evidence type="ECO:0000256" key="4">
    <source>
        <dbReference type="ARBA" id="ARBA00022982"/>
    </source>
</evidence>
<keyword evidence="1" id="KW-0813">Transport</keyword>
<feature type="domain" description="Rhodanese" evidence="7">
    <location>
        <begin position="592"/>
        <end position="683"/>
    </location>
</feature>
<evidence type="ECO:0000256" key="6">
    <source>
        <dbReference type="PROSITE-ProRule" id="PRU00433"/>
    </source>
</evidence>
<dbReference type="InterPro" id="IPR025870">
    <property type="entry name" value="Glyoxalase-like_dom"/>
</dbReference>
<dbReference type="InterPro" id="IPR029068">
    <property type="entry name" value="Glyas_Bleomycin-R_OHBP_Dase"/>
</dbReference>
<dbReference type="PROSITE" id="PS50206">
    <property type="entry name" value="RHODANESE_3"/>
    <property type="match status" value="1"/>
</dbReference>
<dbReference type="Pfam" id="PF13442">
    <property type="entry name" value="Cytochrome_CBB3"/>
    <property type="match status" value="2"/>
</dbReference>
<dbReference type="InterPro" id="IPR036873">
    <property type="entry name" value="Rhodanese-like_dom_sf"/>
</dbReference>
<keyword evidence="4" id="KW-0249">Electron transport</keyword>
<evidence type="ECO:0000256" key="3">
    <source>
        <dbReference type="ARBA" id="ARBA00022723"/>
    </source>
</evidence>
<dbReference type="PROSITE" id="PS51257">
    <property type="entry name" value="PROKAR_LIPOPROTEIN"/>
    <property type="match status" value="1"/>
</dbReference>